<sequence>MDKHPVIQVINTFKPAYVVYNYPVDQLSTDNIGDLRKLQYQILKQGYSFTYGVLKLRILESPSSSYHFAPTKTLQDAIGDLDWKNTTCQATGSGLKSVVSHPVDGFQPVSRHCAGCVTPDFTKWDDSRTVADWNEPLPGNLANRPERSWPEHQTIHNVHSEMARALSFLDSWDFSGSLKDQYNQLSALVCSGRLSSSSGQCRKRSASPFSESNSRGD</sequence>
<keyword evidence="3" id="KW-1185">Reference proteome</keyword>
<evidence type="ECO:0000313" key="3">
    <source>
        <dbReference type="Proteomes" id="UP000812287"/>
    </source>
</evidence>
<dbReference type="GeneID" id="66113075"/>
<comment type="caution">
    <text evidence="2">The sequence shown here is derived from an EMBL/GenBank/DDBJ whole genome shotgun (WGS) entry which is preliminary data.</text>
</comment>
<reference evidence="2" key="1">
    <citation type="submission" date="2020-11" db="EMBL/GenBank/DDBJ databases">
        <title>Adaptations for nitrogen fixation in a non-lichenized fungal sporocarp promotes dispersal by wood-feeding termites.</title>
        <authorList>
            <consortium name="DOE Joint Genome Institute"/>
            <person name="Koch R.A."/>
            <person name="Yoon G."/>
            <person name="Arayal U."/>
            <person name="Lail K."/>
            <person name="Amirebrahimi M."/>
            <person name="Labutti K."/>
            <person name="Lipzen A."/>
            <person name="Riley R."/>
            <person name="Barry K."/>
            <person name="Henrissat B."/>
            <person name="Grigoriev I.V."/>
            <person name="Herr J.R."/>
            <person name="Aime M.C."/>
        </authorList>
    </citation>
    <scope>NUCLEOTIDE SEQUENCE</scope>
    <source>
        <strain evidence="2">MCA 3950</strain>
    </source>
</reference>
<feature type="region of interest" description="Disordered" evidence="1">
    <location>
        <begin position="195"/>
        <end position="217"/>
    </location>
</feature>
<proteinExistence type="predicted"/>
<gene>
    <name evidence="2" type="ORF">BT62DRAFT_999189</name>
</gene>
<name>A0A9P8AZD0_9AGAR</name>
<feature type="compositionally biased region" description="Polar residues" evidence="1">
    <location>
        <begin position="207"/>
        <end position="217"/>
    </location>
</feature>
<dbReference type="OrthoDB" id="5376140at2759"/>
<evidence type="ECO:0000256" key="1">
    <source>
        <dbReference type="SAM" id="MobiDB-lite"/>
    </source>
</evidence>
<dbReference type="Proteomes" id="UP000812287">
    <property type="component" value="Unassembled WGS sequence"/>
</dbReference>
<dbReference type="EMBL" id="MU250523">
    <property type="protein sequence ID" value="KAG7453156.1"/>
    <property type="molecule type" value="Genomic_DNA"/>
</dbReference>
<dbReference type="RefSeq" id="XP_043046656.1">
    <property type="nucleotide sequence ID" value="XM_043190778.1"/>
</dbReference>
<dbReference type="AlphaFoldDB" id="A0A9P8AZD0"/>
<organism evidence="2 3">
    <name type="scientific">Guyanagaster necrorhizus</name>
    <dbReference type="NCBI Taxonomy" id="856835"/>
    <lineage>
        <taxon>Eukaryota</taxon>
        <taxon>Fungi</taxon>
        <taxon>Dikarya</taxon>
        <taxon>Basidiomycota</taxon>
        <taxon>Agaricomycotina</taxon>
        <taxon>Agaricomycetes</taxon>
        <taxon>Agaricomycetidae</taxon>
        <taxon>Agaricales</taxon>
        <taxon>Marasmiineae</taxon>
        <taxon>Physalacriaceae</taxon>
        <taxon>Guyanagaster</taxon>
    </lineage>
</organism>
<evidence type="ECO:0000313" key="2">
    <source>
        <dbReference type="EMBL" id="KAG7453156.1"/>
    </source>
</evidence>
<accession>A0A9P8AZD0</accession>
<protein>
    <submittedName>
        <fullName evidence="2">Uncharacterized protein</fullName>
    </submittedName>
</protein>